<reference evidence="2" key="1">
    <citation type="submission" date="2016-03" db="EMBL/GenBank/DDBJ databases">
        <authorList>
            <person name="Devillers H."/>
        </authorList>
    </citation>
    <scope>NUCLEOTIDE SEQUENCE [LARGE SCALE GENOMIC DNA]</scope>
</reference>
<dbReference type="EMBL" id="LT598467">
    <property type="protein sequence ID" value="SCU95990.1"/>
    <property type="molecule type" value="Genomic_DNA"/>
</dbReference>
<dbReference type="PANTHER" id="PTHR28110">
    <property type="entry name" value="TRANSMEMBRANE PROTEIN"/>
    <property type="match status" value="1"/>
</dbReference>
<gene>
    <name evidence="1" type="ORF">LAMI_0F04720G</name>
</gene>
<protein>
    <submittedName>
        <fullName evidence="1">LAMI_0F04720g1_1</fullName>
    </submittedName>
</protein>
<accession>A0A1G4JXW1</accession>
<evidence type="ECO:0000313" key="1">
    <source>
        <dbReference type="EMBL" id="SCU95990.1"/>
    </source>
</evidence>
<dbReference type="Proteomes" id="UP000191024">
    <property type="component" value="Chromosome F"/>
</dbReference>
<dbReference type="PANTHER" id="PTHR28110:SF1">
    <property type="entry name" value="TRANSMEMBRANE PROTEIN"/>
    <property type="match status" value="1"/>
</dbReference>
<dbReference type="InterPro" id="IPR055323">
    <property type="entry name" value="C57A10.07/YOR238W"/>
</dbReference>
<organism evidence="1 2">
    <name type="scientific">Lachancea mirantina</name>
    <dbReference type="NCBI Taxonomy" id="1230905"/>
    <lineage>
        <taxon>Eukaryota</taxon>
        <taxon>Fungi</taxon>
        <taxon>Dikarya</taxon>
        <taxon>Ascomycota</taxon>
        <taxon>Saccharomycotina</taxon>
        <taxon>Saccharomycetes</taxon>
        <taxon>Saccharomycetales</taxon>
        <taxon>Saccharomycetaceae</taxon>
        <taxon>Lachancea</taxon>
    </lineage>
</organism>
<proteinExistence type="predicted"/>
<evidence type="ECO:0000313" key="2">
    <source>
        <dbReference type="Proteomes" id="UP000191024"/>
    </source>
</evidence>
<sequence length="294" mass="33689">MSKTHLIIVPCHSIWKADEDDEQENFGQNPEHWLLAPFQYEGNDHLSFMMHSFLAIEKLVQNLANSVLLYSGSRTKLAAKDLSEARSYYMLSQKLLRAIECGDTLPEALSKHKHLMQVCTNILQILSQKRLSVEALFDLSVEVEEFALDSFDNLLYSIAKFNEMTGLYPSELTIVGFGFKQSRFIDYHAAAIDFPSQSINYISFEPQPSYVEAERLLQYYTGLAAQEKKNALDLFKDDWYGTRAVLANKKLSRNPFGLIASYNLPFELESPIESDEQFFQKNVCGIMPWSPRIL</sequence>
<dbReference type="AlphaFoldDB" id="A0A1G4JXW1"/>
<dbReference type="OrthoDB" id="4347at2759"/>
<name>A0A1G4JXW1_9SACH</name>
<dbReference type="GO" id="GO:0005737">
    <property type="term" value="C:cytoplasm"/>
    <property type="evidence" value="ECO:0007669"/>
    <property type="project" value="TreeGrafter"/>
</dbReference>
<keyword evidence="2" id="KW-1185">Reference proteome</keyword>